<evidence type="ECO:0000256" key="1">
    <source>
        <dbReference type="ARBA" id="ARBA00022475"/>
    </source>
</evidence>
<dbReference type="GO" id="GO:0009252">
    <property type="term" value="P:peptidoglycan biosynthetic process"/>
    <property type="evidence" value="ECO:0007669"/>
    <property type="project" value="UniProtKB-UniRule"/>
</dbReference>
<keyword evidence="6 7" id="KW-0961">Cell wall biogenesis/degradation</keyword>
<dbReference type="GO" id="GO:0071555">
    <property type="term" value="P:cell wall organization"/>
    <property type="evidence" value="ECO:0007669"/>
    <property type="project" value="UniProtKB-KW"/>
</dbReference>
<gene>
    <name evidence="7" type="primary">mltG</name>
    <name evidence="8" type="ordered locus">Trad_1925</name>
</gene>
<evidence type="ECO:0000256" key="4">
    <source>
        <dbReference type="ARBA" id="ARBA00023136"/>
    </source>
</evidence>
<dbReference type="HOGENOM" id="CLU_025574_2_0_0"/>
<keyword evidence="4 7" id="KW-0472">Membrane</keyword>
<dbReference type="Proteomes" id="UP000000379">
    <property type="component" value="Chromosome"/>
</dbReference>
<name>D7CQQ6_TRURR</name>
<dbReference type="EMBL" id="CP002049">
    <property type="protein sequence ID" value="ADI15040.1"/>
    <property type="molecule type" value="Genomic_DNA"/>
</dbReference>
<keyword evidence="5 7" id="KW-0456">Lyase</keyword>
<comment type="subcellular location">
    <subcellularLocation>
        <location evidence="7">Cell membrane</location>
        <topology evidence="7">Single-pass membrane protein</topology>
    </subcellularLocation>
</comment>
<dbReference type="GO" id="GO:0008932">
    <property type="term" value="F:lytic endotransglycosylase activity"/>
    <property type="evidence" value="ECO:0007669"/>
    <property type="project" value="UniProtKB-UniRule"/>
</dbReference>
<reference evidence="9" key="1">
    <citation type="submission" date="2010-05" db="EMBL/GenBank/DDBJ databases">
        <title>The complete genome of Truepera radiovictris DSM 17093.</title>
        <authorList>
            <consortium name="US DOE Joint Genome Institute (JGI-PGF)"/>
            <person name="Lucas S."/>
            <person name="Copeland A."/>
            <person name="Lapidus A."/>
            <person name="Glavina del Rio T."/>
            <person name="Dalin E."/>
            <person name="Tice H."/>
            <person name="Bruce D."/>
            <person name="Goodwin L."/>
            <person name="Pitluck S."/>
            <person name="Kyrpides N."/>
            <person name="Mavromatis K."/>
            <person name="Ovchinnikova G."/>
            <person name="Munk A.C."/>
            <person name="Detter J.C."/>
            <person name="Han C."/>
            <person name="Tapia R."/>
            <person name="Land M."/>
            <person name="Hauser L."/>
            <person name="Markowitz V."/>
            <person name="Cheng J.-F."/>
            <person name="Hugenholtz P."/>
            <person name="Woyke T."/>
            <person name="Wu D."/>
            <person name="Tindall B."/>
            <person name="Pomrenke H.G."/>
            <person name="Brambilla E."/>
            <person name="Klenk H.-P."/>
            <person name="Eisen J.A."/>
        </authorList>
    </citation>
    <scope>NUCLEOTIDE SEQUENCE [LARGE SCALE GENOMIC DNA]</scope>
    <source>
        <strain evidence="9">DSM 17093 / CIP 108686 / LMG 22925 / RQ-24</strain>
    </source>
</reference>
<dbReference type="InterPro" id="IPR003770">
    <property type="entry name" value="MLTG-like"/>
</dbReference>
<dbReference type="EC" id="4.2.2.29" evidence="7"/>
<dbReference type="eggNOG" id="COG1559">
    <property type="taxonomic scope" value="Bacteria"/>
</dbReference>
<keyword evidence="9" id="KW-1185">Reference proteome</keyword>
<keyword evidence="1 7" id="KW-1003">Cell membrane</keyword>
<dbReference type="Gene3D" id="3.30.1490.480">
    <property type="entry name" value="Endolytic murein transglycosylase"/>
    <property type="match status" value="1"/>
</dbReference>
<comment type="catalytic activity">
    <reaction evidence="7">
        <text>a peptidoglycan chain = a peptidoglycan chain with N-acetyl-1,6-anhydromuramyl-[peptide] at the reducing end + a peptidoglycan chain with N-acetylglucosamine at the non-reducing end.</text>
        <dbReference type="EC" id="4.2.2.29"/>
    </reaction>
</comment>
<evidence type="ECO:0000256" key="3">
    <source>
        <dbReference type="ARBA" id="ARBA00022989"/>
    </source>
</evidence>
<evidence type="ECO:0000256" key="6">
    <source>
        <dbReference type="ARBA" id="ARBA00023316"/>
    </source>
</evidence>
<dbReference type="GO" id="GO:0005886">
    <property type="term" value="C:plasma membrane"/>
    <property type="evidence" value="ECO:0007669"/>
    <property type="project" value="UniProtKB-SubCell"/>
</dbReference>
<protein>
    <recommendedName>
        <fullName evidence="7">Endolytic murein transglycosylase</fullName>
        <ecNumber evidence="7">4.2.2.29</ecNumber>
    </recommendedName>
    <alternativeName>
        <fullName evidence="7">Peptidoglycan lytic transglycosylase</fullName>
    </alternativeName>
    <alternativeName>
        <fullName evidence="7">Peptidoglycan polymerization terminase</fullName>
    </alternativeName>
</protein>
<comment type="function">
    <text evidence="7">Functions as a peptidoglycan terminase that cleaves nascent peptidoglycan strands endolytically to terminate their elongation.</text>
</comment>
<dbReference type="RefSeq" id="WP_013178405.1">
    <property type="nucleotide sequence ID" value="NC_014221.1"/>
</dbReference>
<keyword evidence="2 7" id="KW-0812">Transmembrane</keyword>
<feature type="transmembrane region" description="Helical" evidence="7">
    <location>
        <begin position="21"/>
        <end position="40"/>
    </location>
</feature>
<dbReference type="NCBIfam" id="TIGR00247">
    <property type="entry name" value="endolytic transglycosylase MltG"/>
    <property type="match status" value="1"/>
</dbReference>
<proteinExistence type="inferred from homology"/>
<dbReference type="HAMAP" id="MF_02065">
    <property type="entry name" value="MltG"/>
    <property type="match status" value="1"/>
</dbReference>
<dbReference type="PANTHER" id="PTHR30518">
    <property type="entry name" value="ENDOLYTIC MUREIN TRANSGLYCOSYLASE"/>
    <property type="match status" value="1"/>
</dbReference>
<evidence type="ECO:0000313" key="8">
    <source>
        <dbReference type="EMBL" id="ADI15040.1"/>
    </source>
</evidence>
<feature type="site" description="Important for catalytic activity" evidence="7">
    <location>
        <position position="234"/>
    </location>
</feature>
<dbReference type="OrthoDB" id="9814591at2"/>
<comment type="similarity">
    <text evidence="7">Belongs to the transglycosylase MltG family.</text>
</comment>
<dbReference type="Pfam" id="PF02618">
    <property type="entry name" value="YceG"/>
    <property type="match status" value="1"/>
</dbReference>
<sequence length="355" mass="38333">MEASLPDPQSRPQGPPRWLKLLGGLLLLAALAFGLLAWWAGRLLAPAAPGATHETELEVLPGWGAYEVASALEGAGLVRSGRVFSLYLRAAGLDRSVGEGLYSLSPSLSTPEIARRLAAGGRVRTVTVVIPEGFRAAQVAERLAALELGGPELGALIADPGDLRPAFVPEGVGLEGYLFPASYELPLQATAEGVLRAMLSRFERVLTPERRAKLEALGLSVHEWVTLASMIQAEAGHYDEMPIIAGVFLNRLELGMPLQSDPTVAYGLGKRLPELSALEGDLQRDHPWNTYTRTGLPVGPIGNPGEHALEVVFHAQRTNEDGEPYLYFLHGLGGEFRPNLTLEDHNRDIELFLRP</sequence>
<dbReference type="CDD" id="cd08010">
    <property type="entry name" value="MltG_like"/>
    <property type="match status" value="1"/>
</dbReference>
<dbReference type="AlphaFoldDB" id="D7CQQ6"/>
<evidence type="ECO:0000256" key="5">
    <source>
        <dbReference type="ARBA" id="ARBA00023239"/>
    </source>
</evidence>
<accession>D7CQQ6</accession>
<evidence type="ECO:0000256" key="7">
    <source>
        <dbReference type="HAMAP-Rule" id="MF_02065"/>
    </source>
</evidence>
<organism evidence="8 9">
    <name type="scientific">Truepera radiovictrix (strain DSM 17093 / CIP 108686 / LMG 22925 / RQ-24)</name>
    <dbReference type="NCBI Taxonomy" id="649638"/>
    <lineage>
        <taxon>Bacteria</taxon>
        <taxon>Thermotogati</taxon>
        <taxon>Deinococcota</taxon>
        <taxon>Deinococci</taxon>
        <taxon>Trueperales</taxon>
        <taxon>Trueperaceae</taxon>
        <taxon>Truepera</taxon>
    </lineage>
</organism>
<reference evidence="8 9" key="2">
    <citation type="journal article" date="2011" name="Stand. Genomic Sci.">
        <title>Complete genome sequence of Truepera radiovictrix type strain (RQ-24).</title>
        <authorList>
            <person name="Ivanova N."/>
            <person name="Rohde C."/>
            <person name="Munk C."/>
            <person name="Nolan M."/>
            <person name="Lucas S."/>
            <person name="Del Rio T.G."/>
            <person name="Tice H."/>
            <person name="Deshpande S."/>
            <person name="Cheng J.F."/>
            <person name="Tapia R."/>
            <person name="Han C."/>
            <person name="Goodwin L."/>
            <person name="Pitluck S."/>
            <person name="Liolios K."/>
            <person name="Mavromatis K."/>
            <person name="Mikhailova N."/>
            <person name="Pati A."/>
            <person name="Chen A."/>
            <person name="Palaniappan K."/>
            <person name="Land M."/>
            <person name="Hauser L."/>
            <person name="Chang Y.J."/>
            <person name="Jeffries C.D."/>
            <person name="Brambilla E."/>
            <person name="Rohde M."/>
            <person name="Goker M."/>
            <person name="Tindall B.J."/>
            <person name="Woyke T."/>
            <person name="Bristow J."/>
            <person name="Eisen J.A."/>
            <person name="Markowitz V."/>
            <person name="Hugenholtz P."/>
            <person name="Kyrpides N.C."/>
            <person name="Klenk H.P."/>
            <person name="Lapidus A."/>
        </authorList>
    </citation>
    <scope>NUCLEOTIDE SEQUENCE [LARGE SCALE GENOMIC DNA]</scope>
    <source>
        <strain evidence="9">DSM 17093 / CIP 108686 / LMG 22925 / RQ-24</strain>
    </source>
</reference>
<evidence type="ECO:0000313" key="9">
    <source>
        <dbReference type="Proteomes" id="UP000000379"/>
    </source>
</evidence>
<dbReference type="STRING" id="649638.Trad_1925"/>
<dbReference type="KEGG" id="tra:Trad_1925"/>
<keyword evidence="3 7" id="KW-1133">Transmembrane helix</keyword>
<dbReference type="PANTHER" id="PTHR30518:SF2">
    <property type="entry name" value="ENDOLYTIC MUREIN TRANSGLYCOSYLASE"/>
    <property type="match status" value="1"/>
</dbReference>
<evidence type="ECO:0000256" key="2">
    <source>
        <dbReference type="ARBA" id="ARBA00022692"/>
    </source>
</evidence>